<name>A0ABC9B917_9POAL</name>
<dbReference type="AlphaFoldDB" id="A0ABC9B917"/>
<dbReference type="InterPro" id="IPR038765">
    <property type="entry name" value="Papain-like_cys_pep_sf"/>
</dbReference>
<accession>A0ABC9B917</accession>
<dbReference type="Proteomes" id="UP001497457">
    <property type="component" value="Chromosome 24b"/>
</dbReference>
<reference evidence="1 2" key="2">
    <citation type="submission" date="2024-10" db="EMBL/GenBank/DDBJ databases">
        <authorList>
            <person name="Ryan C."/>
        </authorList>
    </citation>
    <scope>NUCLEOTIDE SEQUENCE [LARGE SCALE GENOMIC DNA]</scope>
</reference>
<protein>
    <recommendedName>
        <fullName evidence="3">Ubiquitin-like protease family profile domain-containing protein</fullName>
    </recommendedName>
</protein>
<evidence type="ECO:0008006" key="3">
    <source>
        <dbReference type="Google" id="ProtNLM"/>
    </source>
</evidence>
<evidence type="ECO:0000313" key="2">
    <source>
        <dbReference type="Proteomes" id="UP001497457"/>
    </source>
</evidence>
<sequence>MSRSRSTTSDGEEEISVKIVHSHSNFGPHPHELELYHGMTLSNMMKAKEIFEAYSKGNIKLNGDHIVHYVPTRLAIDAVTFSQQMILGGAFGVDLCDAIMRLYKALDDRMYEHGQTRWRHFLPASFAAKVLNRENYIEDAHIRASFIGQHITYKVEDCTMIIVPVLTDAHWSCYFWDFAAKKIHVLDPTMMRSTIGNVQQKHNSIVTSISDAISRCKDTFFQGWGVDMNNWTRCFPVRLGVSCHKNNSGLFATHYSTAYDGIRLLWDLKSSHHADTRSELLFQLLWMQGNCGEIPPLLIDLMDI</sequence>
<dbReference type="EMBL" id="OZ075134">
    <property type="protein sequence ID" value="CAL4993025.1"/>
    <property type="molecule type" value="Genomic_DNA"/>
</dbReference>
<organism evidence="1 2">
    <name type="scientific">Urochloa decumbens</name>
    <dbReference type="NCBI Taxonomy" id="240449"/>
    <lineage>
        <taxon>Eukaryota</taxon>
        <taxon>Viridiplantae</taxon>
        <taxon>Streptophyta</taxon>
        <taxon>Embryophyta</taxon>
        <taxon>Tracheophyta</taxon>
        <taxon>Spermatophyta</taxon>
        <taxon>Magnoliopsida</taxon>
        <taxon>Liliopsida</taxon>
        <taxon>Poales</taxon>
        <taxon>Poaceae</taxon>
        <taxon>PACMAD clade</taxon>
        <taxon>Panicoideae</taxon>
        <taxon>Panicodae</taxon>
        <taxon>Paniceae</taxon>
        <taxon>Melinidinae</taxon>
        <taxon>Urochloa</taxon>
    </lineage>
</organism>
<gene>
    <name evidence="1" type="ORF">URODEC1_LOCUS61375</name>
</gene>
<reference evidence="2" key="1">
    <citation type="submission" date="2024-06" db="EMBL/GenBank/DDBJ databases">
        <authorList>
            <person name="Ryan C."/>
        </authorList>
    </citation>
    <scope>NUCLEOTIDE SEQUENCE [LARGE SCALE GENOMIC DNA]</scope>
</reference>
<evidence type="ECO:0000313" key="1">
    <source>
        <dbReference type="EMBL" id="CAL4993025.1"/>
    </source>
</evidence>
<dbReference type="SUPFAM" id="SSF54001">
    <property type="entry name" value="Cysteine proteinases"/>
    <property type="match status" value="1"/>
</dbReference>
<keyword evidence="2" id="KW-1185">Reference proteome</keyword>
<proteinExistence type="predicted"/>
<dbReference type="Gene3D" id="3.40.395.10">
    <property type="entry name" value="Adenoviral Proteinase, Chain A"/>
    <property type="match status" value="1"/>
</dbReference>